<feature type="transmembrane region" description="Helical" evidence="1">
    <location>
        <begin position="403"/>
        <end position="426"/>
    </location>
</feature>
<gene>
    <name evidence="2" type="ORF">BB560_000773</name>
</gene>
<keyword evidence="1" id="KW-0472">Membrane</keyword>
<keyword evidence="3" id="KW-1185">Reference proteome</keyword>
<evidence type="ECO:0000313" key="3">
    <source>
        <dbReference type="Proteomes" id="UP000245609"/>
    </source>
</evidence>
<proteinExistence type="predicted"/>
<dbReference type="Gene3D" id="3.30.460.20">
    <property type="entry name" value="CorA soluble domain-like"/>
    <property type="match status" value="1"/>
</dbReference>
<keyword evidence="1" id="KW-0812">Transmembrane</keyword>
<name>A0A2T9ZJF1_9FUNG</name>
<dbReference type="PANTHER" id="PTHR21535">
    <property type="entry name" value="MAGNESIUM AND COBALT TRANSPORT PROTEIN/MITOCHONDRIAL IMPORT INNER MEMBRANE TRANSLOCASE SUBUNIT TIM8"/>
    <property type="match status" value="1"/>
</dbReference>
<sequence length="432" mass="50000">MHLNSFEETVDSSYSGGRITLYFDTTELESYQDFECNLLETDISIYQYLDSFFSDFELSGIPGSTLATSEKTVPKKSVVWIDIVEPTIAELDFIKSKVGLQPKIQDDLLDFNRNSDKFGFFGYFFYFVILMDNTTKLDPNLYPPDNYTNLIFFFFLKNTLISIRGLSGIFSRDNVIQTIKESSGSSKSYISPEYLCFLLIDPVLREFYSAVNSVQAQLGSLEDSISLTDLPEDFFKKISILSLRTSYLLRRLRSKPPLIKNILKFFKHRLSAKIRANKFLLKRANYLFTTNDQLDDFISYCSDLQNSVYGLRSLFDDTENMVMRCNRFESALSDSLNMYLSSYLLESDTHRLNFVWVFQKWSQINFLLPIPAIIYQWGGTNIYIPYSVASTAAEENMKYNVHYVPFICYSLACFLLPTAVFLWFALSSKKEL</sequence>
<dbReference type="InterPro" id="IPR002523">
    <property type="entry name" value="MgTranspt_CorA/ZnTranspt_ZntB"/>
</dbReference>
<comment type="caution">
    <text evidence="2">The sequence shown here is derived from an EMBL/GenBank/DDBJ whole genome shotgun (WGS) entry which is preliminary data.</text>
</comment>
<dbReference type="EMBL" id="MBFS01000087">
    <property type="protein sequence ID" value="PVV04718.1"/>
    <property type="molecule type" value="Genomic_DNA"/>
</dbReference>
<dbReference type="AlphaFoldDB" id="A0A2T9ZJF1"/>
<dbReference type="Gene3D" id="1.20.58.340">
    <property type="entry name" value="Magnesium transport protein CorA, transmembrane region"/>
    <property type="match status" value="1"/>
</dbReference>
<dbReference type="SUPFAM" id="SSF143865">
    <property type="entry name" value="CorA soluble domain-like"/>
    <property type="match status" value="1"/>
</dbReference>
<dbReference type="InterPro" id="IPR045861">
    <property type="entry name" value="CorA_cytoplasmic_dom"/>
</dbReference>
<dbReference type="OrthoDB" id="29879at2759"/>
<evidence type="ECO:0000313" key="2">
    <source>
        <dbReference type="EMBL" id="PVV04718.1"/>
    </source>
</evidence>
<dbReference type="GO" id="GO:0016020">
    <property type="term" value="C:membrane"/>
    <property type="evidence" value="ECO:0007669"/>
    <property type="project" value="InterPro"/>
</dbReference>
<evidence type="ECO:0000256" key="1">
    <source>
        <dbReference type="SAM" id="Phobius"/>
    </source>
</evidence>
<accession>A0A2T9ZJF1</accession>
<dbReference type="Proteomes" id="UP000245609">
    <property type="component" value="Unassembled WGS sequence"/>
</dbReference>
<dbReference type="Pfam" id="PF01544">
    <property type="entry name" value="CorA"/>
    <property type="match status" value="1"/>
</dbReference>
<protein>
    <submittedName>
        <fullName evidence="2">Uncharacterized protein</fullName>
    </submittedName>
</protein>
<keyword evidence="1" id="KW-1133">Transmembrane helix</keyword>
<organism evidence="2 3">
    <name type="scientific">Smittium megazygosporum</name>
    <dbReference type="NCBI Taxonomy" id="133381"/>
    <lineage>
        <taxon>Eukaryota</taxon>
        <taxon>Fungi</taxon>
        <taxon>Fungi incertae sedis</taxon>
        <taxon>Zoopagomycota</taxon>
        <taxon>Kickxellomycotina</taxon>
        <taxon>Harpellomycetes</taxon>
        <taxon>Harpellales</taxon>
        <taxon>Legeriomycetaceae</taxon>
        <taxon>Smittium</taxon>
    </lineage>
</organism>
<dbReference type="GO" id="GO:0046873">
    <property type="term" value="F:metal ion transmembrane transporter activity"/>
    <property type="evidence" value="ECO:0007669"/>
    <property type="project" value="InterPro"/>
</dbReference>
<dbReference type="PANTHER" id="PTHR21535:SF51">
    <property type="entry name" value="MANGANESE RESISTANCE PROTEIN MNR2"/>
    <property type="match status" value="1"/>
</dbReference>
<reference evidence="2 3" key="1">
    <citation type="journal article" date="2018" name="MBio">
        <title>Comparative Genomics Reveals the Core Gene Toolbox for the Fungus-Insect Symbiosis.</title>
        <authorList>
            <person name="Wang Y."/>
            <person name="Stata M."/>
            <person name="Wang W."/>
            <person name="Stajich J.E."/>
            <person name="White M.M."/>
            <person name="Moncalvo J.M."/>
        </authorList>
    </citation>
    <scope>NUCLEOTIDE SEQUENCE [LARGE SCALE GENOMIC DNA]</scope>
    <source>
        <strain evidence="2 3">SC-DP-2</strain>
    </source>
</reference>